<dbReference type="EC" id="7.1.1.-" evidence="2"/>
<feature type="transmembrane region" description="Helical" evidence="2">
    <location>
        <begin position="6"/>
        <end position="24"/>
    </location>
</feature>
<dbReference type="Pfam" id="PF00499">
    <property type="entry name" value="Oxidored_q3"/>
    <property type="match status" value="1"/>
</dbReference>
<evidence type="ECO:0000256" key="1">
    <source>
        <dbReference type="ARBA" id="ARBA00005698"/>
    </source>
</evidence>
<keyword evidence="2" id="KW-1003">Cell membrane</keyword>
<comment type="function">
    <text evidence="2">NDH-1 shuttles electrons from NADH, via FMN and iron-sulfur (Fe-S) centers, to quinones in the respiratory chain. Couples the redox reaction to proton translocation (for every two electrons transferred, four hydrogen ions are translocated across the cytoplasmic membrane), and thus conserves the redox energy in a proton gradient.</text>
</comment>
<protein>
    <recommendedName>
        <fullName evidence="2">NADH-quinone oxidoreductase subunit J</fullName>
        <ecNumber evidence="2">7.1.1.-</ecNumber>
    </recommendedName>
</protein>
<keyword evidence="2" id="KW-0812">Transmembrane</keyword>
<dbReference type="PANTHER" id="PTHR33269:SF17">
    <property type="entry name" value="NADH-UBIQUINONE OXIDOREDUCTASE CHAIN 6"/>
    <property type="match status" value="1"/>
</dbReference>
<sequence length="196" mass="20567">MIIGQIYFYLLAALSLLGALVTVTNKNPIRGAMGLLLTVVSLAGLFLALHAEFIAFIQLIVYAGAIVVLFLFVIMLLGPDAAPPRDHHGRVPRAIAGVVFGLAAAGAILLMAKQVDFEPLHRVDQDFGTVDAIGRVLFSDGVVPFELASALLMVSIVGAVAVARGRQAHERPDALAAKSNAAAASAVRNVEAEKHP</sequence>
<comment type="similarity">
    <text evidence="1 2">Belongs to the complex I subunit 6 family.</text>
</comment>
<dbReference type="Gene3D" id="1.20.120.1200">
    <property type="entry name" value="NADH-ubiquinone/plastoquinone oxidoreductase chain 6, subunit NuoJ"/>
    <property type="match status" value="1"/>
</dbReference>
<dbReference type="PANTHER" id="PTHR33269">
    <property type="entry name" value="NADH-UBIQUINONE OXIDOREDUCTASE CHAIN 6"/>
    <property type="match status" value="1"/>
</dbReference>
<organism evidence="3 4">
    <name type="scientific">Pendulispora brunnea</name>
    <dbReference type="NCBI Taxonomy" id="2905690"/>
    <lineage>
        <taxon>Bacteria</taxon>
        <taxon>Pseudomonadati</taxon>
        <taxon>Myxococcota</taxon>
        <taxon>Myxococcia</taxon>
        <taxon>Myxococcales</taxon>
        <taxon>Sorangiineae</taxon>
        <taxon>Pendulisporaceae</taxon>
        <taxon>Pendulispora</taxon>
    </lineage>
</organism>
<keyword evidence="2" id="KW-0874">Quinone</keyword>
<keyword evidence="2" id="KW-1133">Transmembrane helix</keyword>
<gene>
    <name evidence="3" type="ORF">LZC95_17100</name>
</gene>
<dbReference type="InterPro" id="IPR042106">
    <property type="entry name" value="Nuo/plastoQ_OxRdtase_6_NuoJ"/>
</dbReference>
<keyword evidence="4" id="KW-1185">Reference proteome</keyword>
<evidence type="ECO:0000256" key="2">
    <source>
        <dbReference type="RuleBase" id="RU004429"/>
    </source>
</evidence>
<evidence type="ECO:0000313" key="4">
    <source>
        <dbReference type="Proteomes" id="UP001379533"/>
    </source>
</evidence>
<name>A0ABZ2KIL7_9BACT</name>
<keyword evidence="2" id="KW-0520">NAD</keyword>
<comment type="subcellular location">
    <subcellularLocation>
        <location evidence="2">Cell membrane</location>
        <topology evidence="2">Multi-pass membrane protein</topology>
    </subcellularLocation>
</comment>
<dbReference type="InterPro" id="IPR001457">
    <property type="entry name" value="NADH_UbQ/plastoQ_OxRdtase_su6"/>
</dbReference>
<dbReference type="EMBL" id="CP089982">
    <property type="protein sequence ID" value="WXA98537.1"/>
    <property type="molecule type" value="Genomic_DNA"/>
</dbReference>
<feature type="transmembrane region" description="Helical" evidence="2">
    <location>
        <begin position="31"/>
        <end position="49"/>
    </location>
</feature>
<dbReference type="RefSeq" id="WP_394849151.1">
    <property type="nucleotide sequence ID" value="NZ_CP089982.1"/>
</dbReference>
<reference evidence="3 4" key="1">
    <citation type="submission" date="2021-12" db="EMBL/GenBank/DDBJ databases">
        <title>Discovery of the Pendulisporaceae a myxobacterial family with distinct sporulation behavior and unique specialized metabolism.</title>
        <authorList>
            <person name="Garcia R."/>
            <person name="Popoff A."/>
            <person name="Bader C.D."/>
            <person name="Loehr J."/>
            <person name="Walesch S."/>
            <person name="Walt C."/>
            <person name="Boldt J."/>
            <person name="Bunk B."/>
            <person name="Haeckl F.J.F.P.J."/>
            <person name="Gunesch A.P."/>
            <person name="Birkelbach J."/>
            <person name="Nuebel U."/>
            <person name="Pietschmann T."/>
            <person name="Bach T."/>
            <person name="Mueller R."/>
        </authorList>
    </citation>
    <scope>NUCLEOTIDE SEQUENCE [LARGE SCALE GENOMIC DNA]</scope>
    <source>
        <strain evidence="3 4">MSr12523</strain>
    </source>
</reference>
<evidence type="ECO:0000313" key="3">
    <source>
        <dbReference type="EMBL" id="WXA98537.1"/>
    </source>
</evidence>
<keyword evidence="2" id="KW-0472">Membrane</keyword>
<comment type="catalytic activity">
    <reaction evidence="2">
        <text>a quinone + NADH + 5 H(+)(in) = a quinol + NAD(+) + 4 H(+)(out)</text>
        <dbReference type="Rhea" id="RHEA:57888"/>
        <dbReference type="ChEBI" id="CHEBI:15378"/>
        <dbReference type="ChEBI" id="CHEBI:24646"/>
        <dbReference type="ChEBI" id="CHEBI:57540"/>
        <dbReference type="ChEBI" id="CHEBI:57945"/>
        <dbReference type="ChEBI" id="CHEBI:132124"/>
    </reaction>
</comment>
<accession>A0ABZ2KIL7</accession>
<dbReference type="Proteomes" id="UP001379533">
    <property type="component" value="Chromosome"/>
</dbReference>
<feature type="transmembrane region" description="Helical" evidence="2">
    <location>
        <begin position="55"/>
        <end position="79"/>
    </location>
</feature>
<feature type="transmembrane region" description="Helical" evidence="2">
    <location>
        <begin position="91"/>
        <end position="112"/>
    </location>
</feature>
<feature type="transmembrane region" description="Helical" evidence="2">
    <location>
        <begin position="142"/>
        <end position="163"/>
    </location>
</feature>
<proteinExistence type="inferred from homology"/>